<keyword evidence="5" id="KW-0121">Carboxypeptidase</keyword>
<keyword evidence="5" id="KW-0645">Protease</keyword>
<keyword evidence="4" id="KW-0812">Transmembrane</keyword>
<evidence type="ECO:0000313" key="5">
    <source>
        <dbReference type="EMBL" id="CBH46697.1"/>
    </source>
</evidence>
<comment type="similarity">
    <text evidence="1">Belongs to the peptidase S13 family.</text>
</comment>
<gene>
    <name evidence="5" type="ordered locus">REQ_05780</name>
</gene>
<dbReference type="GO" id="GO:0000270">
    <property type="term" value="P:peptidoglycan metabolic process"/>
    <property type="evidence" value="ECO:0007669"/>
    <property type="project" value="TreeGrafter"/>
</dbReference>
<dbReference type="Gene3D" id="3.50.80.20">
    <property type="entry name" value="D-Ala-D-Ala carboxypeptidase C, peptidase S13"/>
    <property type="match status" value="1"/>
</dbReference>
<evidence type="ECO:0000256" key="4">
    <source>
        <dbReference type="SAM" id="Phobius"/>
    </source>
</evidence>
<dbReference type="EMBL" id="FN563149">
    <property type="protein sequence ID" value="CBH46697.1"/>
    <property type="molecule type" value="Genomic_DNA"/>
</dbReference>
<dbReference type="PANTHER" id="PTHR30023:SF0">
    <property type="entry name" value="PENICILLIN-SENSITIVE CARBOXYPEPTIDASE A"/>
    <property type="match status" value="1"/>
</dbReference>
<dbReference type="RefSeq" id="WP_013414774.1">
    <property type="nucleotide sequence ID" value="NC_014659.1"/>
</dbReference>
<dbReference type="InterPro" id="IPR000667">
    <property type="entry name" value="Peptidase_S13"/>
</dbReference>
<evidence type="ECO:0000313" key="6">
    <source>
        <dbReference type="Proteomes" id="UP000006892"/>
    </source>
</evidence>
<dbReference type="Pfam" id="PF02113">
    <property type="entry name" value="Peptidase_S13"/>
    <property type="match status" value="2"/>
</dbReference>
<dbReference type="Proteomes" id="UP001154400">
    <property type="component" value="Chromosome"/>
</dbReference>
<protein>
    <submittedName>
        <fullName evidence="5">D-alanyl-D-alanine carboxypeptidase</fullName>
    </submittedName>
</protein>
<sequence length="469" mass="48018">MAGDGKKKIGALAGRRRRNVRILMSLVAVLIVAVAALTIVLVQKDTSTAADGATTTSAEPSPVTATPQVAPVPDDAPMPTPAALGAVLAPLVSNPALGAFTGVVADARTGTTLWSQNPDTPMTPASTAKILTAAAAMLSLSPDHRVETRVVQGSRPGELVLVGGGDPTLTAQPVGQPSYYPGAPRIADLVEQIRRAGAEVDSIVVDISAYAGPTMAQGWMPEDVAAGYIAPIESVMIDGARSDPFAEEPPRSATPALDAGRVLAQALGIDLARVAVGKAESGAAPVASVLSAPLRDRLGQMMRRSDNVLAETIAREVAVAKNSEASFTGATEAIGKTLYDAGFKTDGLTLHDGSGLSVDDWVPARLQADILTAAAGETKPQLRPMLDDLPVAGATGTLSDRYASGDRTGAGWVRAKTGTLSVASALTGYVVDVDGRVLTFALMSNDRPPEVSRPALDAVAGALRLCGCR</sequence>
<organism evidence="5">
    <name type="scientific">Rhodococcus hoagii (strain 103S)</name>
    <name type="common">Rhodococcus equi</name>
    <dbReference type="NCBI Taxonomy" id="685727"/>
    <lineage>
        <taxon>Bacteria</taxon>
        <taxon>Bacillati</taxon>
        <taxon>Actinomycetota</taxon>
        <taxon>Actinomycetes</taxon>
        <taxon>Mycobacteriales</taxon>
        <taxon>Nocardiaceae</taxon>
        <taxon>Prescottella</taxon>
    </lineage>
</organism>
<dbReference type="GO" id="GO:0006508">
    <property type="term" value="P:proteolysis"/>
    <property type="evidence" value="ECO:0007669"/>
    <property type="project" value="InterPro"/>
</dbReference>
<feature type="region of interest" description="Disordered" evidence="3">
    <location>
        <begin position="51"/>
        <end position="73"/>
    </location>
</feature>
<dbReference type="PANTHER" id="PTHR30023">
    <property type="entry name" value="D-ALANYL-D-ALANINE CARBOXYPEPTIDASE"/>
    <property type="match status" value="1"/>
</dbReference>
<evidence type="ECO:0000256" key="3">
    <source>
        <dbReference type="SAM" id="MobiDB-lite"/>
    </source>
</evidence>
<dbReference type="GO" id="GO:0004185">
    <property type="term" value="F:serine-type carboxypeptidase activity"/>
    <property type="evidence" value="ECO:0007669"/>
    <property type="project" value="InterPro"/>
</dbReference>
<keyword evidence="4" id="KW-1133">Transmembrane helix</keyword>
<reference evidence="5" key="1">
    <citation type="journal article" date="2010" name="PLoS Genet.">
        <title>The genome of a pathogenic rhodococcus: cooptive virulence underpinned by key gene acquisitions.</title>
        <authorList>
            <person name="Letek M."/>
            <person name="Gonzalez P."/>
            <person name="Macarthur I."/>
            <person name="Rodriguez H."/>
            <person name="Freeman T.C."/>
            <person name="Valero-Rello A."/>
            <person name="Blanco M."/>
            <person name="Buckley T."/>
            <person name="Cherevach I."/>
            <person name="Fahey R."/>
            <person name="Hapeshi A."/>
            <person name="Holdstock J."/>
            <person name="Leadon D."/>
            <person name="Navas J."/>
            <person name="Ocampo A."/>
            <person name="Quail M.A."/>
            <person name="Sanders M."/>
            <person name="Scortti M.M."/>
            <person name="Prescott J.F."/>
            <person name="Fogarty U."/>
            <person name="Meijer W.G."/>
            <person name="Parkhill J."/>
            <person name="Bentley S.D."/>
            <person name="Vazquez-Boland J.A."/>
        </authorList>
    </citation>
    <scope>NUCLEOTIDE SEQUENCE [LARGE SCALE GENOMIC DNA]</scope>
    <source>
        <strain evidence="5 6">103S</strain>
    </source>
</reference>
<proteinExistence type="inferred from homology"/>
<dbReference type="AlphaFoldDB" id="A0A3S5Y2D8"/>
<dbReference type="PRINTS" id="PR00922">
    <property type="entry name" value="DADACBPTASE3"/>
</dbReference>
<evidence type="ECO:0000256" key="2">
    <source>
        <dbReference type="ARBA" id="ARBA00022801"/>
    </source>
</evidence>
<evidence type="ECO:0000256" key="1">
    <source>
        <dbReference type="ARBA" id="ARBA00006096"/>
    </source>
</evidence>
<dbReference type="Gene3D" id="3.40.710.10">
    <property type="entry name" value="DD-peptidase/beta-lactamase superfamily"/>
    <property type="match status" value="2"/>
</dbReference>
<dbReference type="NCBIfam" id="TIGR00666">
    <property type="entry name" value="PBP4"/>
    <property type="match status" value="1"/>
</dbReference>
<accession>A0A3S5Y2D8</accession>
<dbReference type="InterPro" id="IPR012338">
    <property type="entry name" value="Beta-lactam/transpept-like"/>
</dbReference>
<keyword evidence="2" id="KW-0378">Hydrolase</keyword>
<dbReference type="KEGG" id="req:REQ_05780"/>
<dbReference type="SUPFAM" id="SSF56601">
    <property type="entry name" value="beta-lactamase/transpeptidase-like"/>
    <property type="match status" value="1"/>
</dbReference>
<keyword evidence="4" id="KW-0472">Membrane</keyword>
<feature type="transmembrane region" description="Helical" evidence="4">
    <location>
        <begin position="20"/>
        <end position="42"/>
    </location>
</feature>
<name>A0A3S5Y2D8_RHOH1</name>